<reference evidence="1 2" key="1">
    <citation type="submission" date="2018-11" db="EMBL/GenBank/DDBJ databases">
        <title>Genomic Encyclopedia of Type Strains, Phase IV (KMG-IV): sequencing the most valuable type-strain genomes for metagenomic binning, comparative biology and taxonomic classification.</title>
        <authorList>
            <person name="Goeker M."/>
        </authorList>
    </citation>
    <scope>NUCLEOTIDE SEQUENCE [LARGE SCALE GENOMIC DNA]</scope>
    <source>
        <strain evidence="1 2">DSM 26537</strain>
    </source>
</reference>
<organism evidence="1 2">
    <name type="scientific">Mobilisporobacter senegalensis</name>
    <dbReference type="NCBI Taxonomy" id="1329262"/>
    <lineage>
        <taxon>Bacteria</taxon>
        <taxon>Bacillati</taxon>
        <taxon>Bacillota</taxon>
        <taxon>Clostridia</taxon>
        <taxon>Lachnospirales</taxon>
        <taxon>Lachnospiraceae</taxon>
        <taxon>Mobilisporobacter</taxon>
    </lineage>
</organism>
<sequence>MKNKKIYGFFGTPSYDLIIYLASILNNLGAHVLVIDYSQKQDVMSCYVEPDDRIEFFQYKDVDYASNLKLSSIESLEYQYIFVYQDEPVRERVPYDGLFVISDLGKSSLKRAGDFIREYDGKVQFIIRDFCSDKLNKQYILREYLEVDTNILDYNIIELDYYDYSYRIAMTHEYYQGFRHISKKYKWCLLRMVEWMASPSGKSLYRAYRWAERGKCIGSSVLE</sequence>
<dbReference type="AlphaFoldDB" id="A0A3N1XND9"/>
<dbReference type="RefSeq" id="WP_123609375.1">
    <property type="nucleotide sequence ID" value="NZ_RJVG01000005.1"/>
</dbReference>
<dbReference type="Proteomes" id="UP000273083">
    <property type="component" value="Unassembled WGS sequence"/>
</dbReference>
<evidence type="ECO:0000313" key="1">
    <source>
        <dbReference type="EMBL" id="ROR28195.1"/>
    </source>
</evidence>
<keyword evidence="2" id="KW-1185">Reference proteome</keyword>
<name>A0A3N1XND9_9FIRM</name>
<evidence type="ECO:0000313" key="2">
    <source>
        <dbReference type="Proteomes" id="UP000273083"/>
    </source>
</evidence>
<comment type="caution">
    <text evidence="1">The sequence shown here is derived from an EMBL/GenBank/DDBJ whole genome shotgun (WGS) entry which is preliminary data.</text>
</comment>
<dbReference type="EMBL" id="RJVG01000005">
    <property type="protein sequence ID" value="ROR28195.1"/>
    <property type="molecule type" value="Genomic_DNA"/>
</dbReference>
<proteinExistence type="predicted"/>
<accession>A0A3N1XND9</accession>
<dbReference type="OrthoDB" id="2053142at2"/>
<protein>
    <submittedName>
        <fullName evidence="1">Uncharacterized protein</fullName>
    </submittedName>
</protein>
<gene>
    <name evidence="1" type="ORF">EDD66_105134</name>
</gene>